<dbReference type="InterPro" id="IPR051448">
    <property type="entry name" value="CdaR-like_regulators"/>
</dbReference>
<protein>
    <submittedName>
        <fullName evidence="5">PucR family transcriptional regulator ligand-binding domain-containing protein</fullName>
    </submittedName>
</protein>
<gene>
    <name evidence="5" type="ORF">O0554_23885</name>
</gene>
<dbReference type="RefSeq" id="WP_258434783.1">
    <property type="nucleotide sequence ID" value="NZ_JANSGW010000046.1"/>
</dbReference>
<dbReference type="Pfam" id="PF17853">
    <property type="entry name" value="GGDEF_2"/>
    <property type="match status" value="1"/>
</dbReference>
<organism evidence="5 6">
    <name type="scientific">Brevibacillus laterosporus</name>
    <name type="common">Bacillus laterosporus</name>
    <dbReference type="NCBI Taxonomy" id="1465"/>
    <lineage>
        <taxon>Bacteria</taxon>
        <taxon>Bacillati</taxon>
        <taxon>Bacillota</taxon>
        <taxon>Bacilli</taxon>
        <taxon>Bacillales</taxon>
        <taxon>Paenibacillaceae</taxon>
        <taxon>Brevibacillus</taxon>
    </lineage>
</organism>
<feature type="domain" description="PucR C-terminal helix-turn-helix" evidence="3">
    <location>
        <begin position="472"/>
        <end position="529"/>
    </location>
</feature>
<reference evidence="5" key="1">
    <citation type="submission" date="2022-09" db="EMBL/GenBank/DDBJ databases">
        <title>Genome analysis and characterization of larvicidal activity of Brevibacillus strains.</title>
        <authorList>
            <person name="Patrusheva E.V."/>
            <person name="Izotova A.O."/>
            <person name="Toshchakov S.V."/>
            <person name="Sineoky S.P."/>
        </authorList>
    </citation>
    <scope>NUCLEOTIDE SEQUENCE</scope>
    <source>
        <strain evidence="5">VKPM_B-13247</strain>
    </source>
</reference>
<dbReference type="Pfam" id="PF13556">
    <property type="entry name" value="HTH_30"/>
    <property type="match status" value="1"/>
</dbReference>
<comment type="similarity">
    <text evidence="1">Belongs to the CdaR family.</text>
</comment>
<dbReference type="PANTHER" id="PTHR33744">
    <property type="entry name" value="CARBOHYDRATE DIACID REGULATOR"/>
    <property type="match status" value="1"/>
</dbReference>
<feature type="domain" description="CdaR GGDEF-like" evidence="4">
    <location>
        <begin position="292"/>
        <end position="414"/>
    </location>
</feature>
<evidence type="ECO:0000259" key="2">
    <source>
        <dbReference type="Pfam" id="PF07905"/>
    </source>
</evidence>
<dbReference type="AlphaFoldDB" id="A0AAP3DMB4"/>
<dbReference type="InterPro" id="IPR012914">
    <property type="entry name" value="PucR_dom"/>
</dbReference>
<name>A0AAP3DMB4_BRELA</name>
<dbReference type="Gene3D" id="1.10.10.2840">
    <property type="entry name" value="PucR C-terminal helix-turn-helix domain"/>
    <property type="match status" value="1"/>
</dbReference>
<proteinExistence type="inferred from homology"/>
<evidence type="ECO:0000256" key="1">
    <source>
        <dbReference type="ARBA" id="ARBA00006754"/>
    </source>
</evidence>
<evidence type="ECO:0000259" key="4">
    <source>
        <dbReference type="Pfam" id="PF17853"/>
    </source>
</evidence>
<sequence>MSITIREAMQLPDMVHTRLVAGESGLNHPIHWVTIVEIVEDLERLQAGEFLITTGFGLEMNTDKHDQFIPSLAARGLSGVAIHTGFYLREIPSLFIEQANQFGLPLIEIPTELNFSTITKAILQPIVNRQFELIRYSEQIHQRLLNVALLGEGLSAIADELAAVTQGEVVITDVLGYELIRTCSRTCRPTTAGMPSVEYSNQVFSNQNCEPTSPDPVELTHSIEAARFTFGTITLRKHQTNQQEWDIIALQHASTLAALACSKDREVAQAEWRLKGDFLDELLSGTFKLNAESEARSRLLGYPLHIHARHLVVALSIPVTTYTEEYDFTMLQKLPTLLKRVAEVYQPTYLSKVRATDILLLMPEDRASEIFVQKVAAKWLDLYPQHPLAIGISTPRASFNTLSIAVQEAIYAMKCRGALLPASEIQSVSHFDRLSGYQFLFPYHAQPEALQQLWEPLLVTLLQYDQKHGQQLLETIHTYFEECLNGQKTAQRLFIHRHTLKYRLQQIEEKTAGSLHDASHRWQLQLAIMAYHLQQILYPDLPDIP</sequence>
<comment type="caution">
    <text evidence="5">The sequence shown here is derived from an EMBL/GenBank/DDBJ whole genome shotgun (WGS) entry which is preliminary data.</text>
</comment>
<accession>A0AAP3DMB4</accession>
<evidence type="ECO:0000313" key="6">
    <source>
        <dbReference type="Proteomes" id="UP001077662"/>
    </source>
</evidence>
<feature type="domain" description="Purine catabolism PurC-like" evidence="2">
    <location>
        <begin position="8"/>
        <end position="126"/>
    </location>
</feature>
<dbReference type="Pfam" id="PF07905">
    <property type="entry name" value="PucR"/>
    <property type="match status" value="1"/>
</dbReference>
<dbReference type="Proteomes" id="UP001077662">
    <property type="component" value="Unassembled WGS sequence"/>
</dbReference>
<dbReference type="EMBL" id="JAPTNE010000046">
    <property type="protein sequence ID" value="MCZ0809905.1"/>
    <property type="molecule type" value="Genomic_DNA"/>
</dbReference>
<dbReference type="InterPro" id="IPR042070">
    <property type="entry name" value="PucR_C-HTH_sf"/>
</dbReference>
<evidence type="ECO:0000259" key="3">
    <source>
        <dbReference type="Pfam" id="PF13556"/>
    </source>
</evidence>
<evidence type="ECO:0000313" key="5">
    <source>
        <dbReference type="EMBL" id="MCZ0809905.1"/>
    </source>
</evidence>
<dbReference type="InterPro" id="IPR041522">
    <property type="entry name" value="CdaR_GGDEF"/>
</dbReference>
<dbReference type="InterPro" id="IPR025736">
    <property type="entry name" value="PucR_C-HTH_dom"/>
</dbReference>
<dbReference type="PANTHER" id="PTHR33744:SF1">
    <property type="entry name" value="DNA-BINDING TRANSCRIPTIONAL ACTIVATOR ADER"/>
    <property type="match status" value="1"/>
</dbReference>